<gene>
    <name evidence="6" type="ORF">SAMN06272739_1768</name>
</gene>
<proteinExistence type="inferred from homology"/>
<dbReference type="InterPro" id="IPR013785">
    <property type="entry name" value="Aldolase_TIM"/>
</dbReference>
<dbReference type="SMART" id="SM01130">
    <property type="entry name" value="DHDPS"/>
    <property type="match status" value="1"/>
</dbReference>
<dbReference type="PANTHER" id="PTHR12128:SF66">
    <property type="entry name" value="4-HYDROXY-2-OXOGLUTARATE ALDOLASE, MITOCHONDRIAL"/>
    <property type="match status" value="1"/>
</dbReference>
<dbReference type="AlphaFoldDB" id="A0A286GSK3"/>
<comment type="similarity">
    <text evidence="1 3">Belongs to the DapA family.</text>
</comment>
<keyword evidence="7" id="KW-1185">Reference proteome</keyword>
<dbReference type="CDD" id="cd00408">
    <property type="entry name" value="DHDPS-like"/>
    <property type="match status" value="1"/>
</dbReference>
<evidence type="ECO:0000256" key="4">
    <source>
        <dbReference type="PIRSR" id="PIRSR001365-1"/>
    </source>
</evidence>
<feature type="active site" description="Schiff-base intermediate with substrate" evidence="4">
    <location>
        <position position="155"/>
    </location>
</feature>
<evidence type="ECO:0000313" key="6">
    <source>
        <dbReference type="EMBL" id="SOD98176.1"/>
    </source>
</evidence>
<dbReference type="PANTHER" id="PTHR12128">
    <property type="entry name" value="DIHYDRODIPICOLINATE SYNTHASE"/>
    <property type="match status" value="1"/>
</dbReference>
<dbReference type="Proteomes" id="UP000219482">
    <property type="component" value="Unassembled WGS sequence"/>
</dbReference>
<feature type="binding site" evidence="5">
    <location>
        <position position="47"/>
    </location>
    <ligand>
        <name>pyruvate</name>
        <dbReference type="ChEBI" id="CHEBI:15361"/>
    </ligand>
</feature>
<reference evidence="7" key="1">
    <citation type="submission" date="2017-09" db="EMBL/GenBank/DDBJ databases">
        <authorList>
            <person name="Varghese N."/>
            <person name="Submissions S."/>
        </authorList>
    </citation>
    <scope>NUCLEOTIDE SEQUENCE [LARGE SCALE GENOMIC DNA]</scope>
    <source>
        <strain evidence="7">DSM 44270</strain>
    </source>
</reference>
<evidence type="ECO:0000256" key="2">
    <source>
        <dbReference type="ARBA" id="ARBA00023239"/>
    </source>
</evidence>
<organism evidence="6 7">
    <name type="scientific">Blastococcus haudaquaticus</name>
    <dbReference type="NCBI Taxonomy" id="1938745"/>
    <lineage>
        <taxon>Bacteria</taxon>
        <taxon>Bacillati</taxon>
        <taxon>Actinomycetota</taxon>
        <taxon>Actinomycetes</taxon>
        <taxon>Geodermatophilales</taxon>
        <taxon>Geodermatophilaceae</taxon>
        <taxon>Blastococcus</taxon>
    </lineage>
</organism>
<accession>A0A286GSK3</accession>
<dbReference type="Gene3D" id="3.20.20.70">
    <property type="entry name" value="Aldolase class I"/>
    <property type="match status" value="1"/>
</dbReference>
<dbReference type="PRINTS" id="PR00146">
    <property type="entry name" value="DHPICSNTHASE"/>
</dbReference>
<dbReference type="EMBL" id="OCNK01000002">
    <property type="protein sequence ID" value="SOD98176.1"/>
    <property type="molecule type" value="Genomic_DNA"/>
</dbReference>
<evidence type="ECO:0000313" key="7">
    <source>
        <dbReference type="Proteomes" id="UP000219482"/>
    </source>
</evidence>
<dbReference type="OrthoDB" id="3680506at2"/>
<name>A0A286GSK3_9ACTN</name>
<dbReference type="RefSeq" id="WP_097183518.1">
    <property type="nucleotide sequence ID" value="NZ_OCNK01000002.1"/>
</dbReference>
<evidence type="ECO:0000256" key="1">
    <source>
        <dbReference type="ARBA" id="ARBA00007592"/>
    </source>
</evidence>
<dbReference type="PIRSF" id="PIRSF001365">
    <property type="entry name" value="DHDPS"/>
    <property type="match status" value="1"/>
</dbReference>
<sequence>MPLFTGVGVALVTLFRPDGALDAPATADLAGQLVGLGVRCVLVAGTTGEAAALTREERDTVVGAVRAALPADVPVLAGTGAPTGRQAAELAERAFGAGADAVLALSPPGVPDPRPYYDTVAEVATGPLLAYHLPAAAAPGIPVDLLADLPVAGLKDSSGDADRLLHECDVFGGDLYTGAVSLVGLCGAVGGAGALVAVANFAPEDAVATFAGDAEAQLRSAAADRTAFADFPAGYKRAAAQRFGTSAVTRVGR</sequence>
<evidence type="ECO:0000256" key="3">
    <source>
        <dbReference type="PIRNR" id="PIRNR001365"/>
    </source>
</evidence>
<protein>
    <submittedName>
        <fullName evidence="6">4-hydroxy-tetrahydrodipicolinate synthase</fullName>
    </submittedName>
</protein>
<dbReference type="GO" id="GO:0008840">
    <property type="term" value="F:4-hydroxy-tetrahydrodipicolinate synthase activity"/>
    <property type="evidence" value="ECO:0007669"/>
    <property type="project" value="TreeGrafter"/>
</dbReference>
<dbReference type="Pfam" id="PF00701">
    <property type="entry name" value="DHDPS"/>
    <property type="match status" value="1"/>
</dbReference>
<dbReference type="InterPro" id="IPR002220">
    <property type="entry name" value="DapA-like"/>
</dbReference>
<feature type="active site" description="Proton donor/acceptor" evidence="4">
    <location>
        <position position="131"/>
    </location>
</feature>
<keyword evidence="2 3" id="KW-0456">Lyase</keyword>
<dbReference type="SUPFAM" id="SSF51569">
    <property type="entry name" value="Aldolase"/>
    <property type="match status" value="1"/>
</dbReference>
<evidence type="ECO:0000256" key="5">
    <source>
        <dbReference type="PIRSR" id="PIRSR001365-2"/>
    </source>
</evidence>